<gene>
    <name evidence="2" type="ORF">DAPPUDRAFT_344792</name>
</gene>
<evidence type="ECO:0000256" key="1">
    <source>
        <dbReference type="SAM" id="MobiDB-lite"/>
    </source>
</evidence>
<feature type="region of interest" description="Disordered" evidence="1">
    <location>
        <begin position="63"/>
        <end position="86"/>
    </location>
</feature>
<evidence type="ECO:0000313" key="3">
    <source>
        <dbReference type="Proteomes" id="UP000000305"/>
    </source>
</evidence>
<proteinExistence type="predicted"/>
<dbReference type="OrthoDB" id="10405464at2759"/>
<name>E9I732_DAPPU</name>
<reference evidence="2 3" key="1">
    <citation type="journal article" date="2011" name="Science">
        <title>The ecoresponsive genome of Daphnia pulex.</title>
        <authorList>
            <person name="Colbourne J.K."/>
            <person name="Pfrender M.E."/>
            <person name="Gilbert D."/>
            <person name="Thomas W.K."/>
            <person name="Tucker A."/>
            <person name="Oakley T.H."/>
            <person name="Tokishita S."/>
            <person name="Aerts A."/>
            <person name="Arnold G.J."/>
            <person name="Basu M.K."/>
            <person name="Bauer D.J."/>
            <person name="Caceres C.E."/>
            <person name="Carmel L."/>
            <person name="Casola C."/>
            <person name="Choi J.H."/>
            <person name="Detter J.C."/>
            <person name="Dong Q."/>
            <person name="Dusheyko S."/>
            <person name="Eads B.D."/>
            <person name="Frohlich T."/>
            <person name="Geiler-Samerotte K.A."/>
            <person name="Gerlach D."/>
            <person name="Hatcher P."/>
            <person name="Jogdeo S."/>
            <person name="Krijgsveld J."/>
            <person name="Kriventseva E.V."/>
            <person name="Kultz D."/>
            <person name="Laforsch C."/>
            <person name="Lindquist E."/>
            <person name="Lopez J."/>
            <person name="Manak J.R."/>
            <person name="Muller J."/>
            <person name="Pangilinan J."/>
            <person name="Patwardhan R.P."/>
            <person name="Pitluck S."/>
            <person name="Pritham E.J."/>
            <person name="Rechtsteiner A."/>
            <person name="Rho M."/>
            <person name="Rogozin I.B."/>
            <person name="Sakarya O."/>
            <person name="Salamov A."/>
            <person name="Schaack S."/>
            <person name="Shapiro H."/>
            <person name="Shiga Y."/>
            <person name="Skalitzky C."/>
            <person name="Smith Z."/>
            <person name="Souvorov A."/>
            <person name="Sung W."/>
            <person name="Tang Z."/>
            <person name="Tsuchiya D."/>
            <person name="Tu H."/>
            <person name="Vos H."/>
            <person name="Wang M."/>
            <person name="Wolf Y.I."/>
            <person name="Yamagata H."/>
            <person name="Yamada T."/>
            <person name="Ye Y."/>
            <person name="Shaw J.R."/>
            <person name="Andrews J."/>
            <person name="Crease T.J."/>
            <person name="Tang H."/>
            <person name="Lucas S.M."/>
            <person name="Robertson H.M."/>
            <person name="Bork P."/>
            <person name="Koonin E.V."/>
            <person name="Zdobnov E.M."/>
            <person name="Grigoriev I.V."/>
            <person name="Lynch M."/>
            <person name="Boore J.L."/>
        </authorList>
    </citation>
    <scope>NUCLEOTIDE SEQUENCE [LARGE SCALE GENOMIC DNA]</scope>
</reference>
<dbReference type="InParanoid" id="E9I732"/>
<evidence type="ECO:0000313" key="2">
    <source>
        <dbReference type="EMBL" id="EFX60198.1"/>
    </source>
</evidence>
<dbReference type="Proteomes" id="UP000000305">
    <property type="component" value="Unassembled WGS sequence"/>
</dbReference>
<protein>
    <submittedName>
        <fullName evidence="2">Uncharacterized protein</fullName>
    </submittedName>
</protein>
<organism evidence="2 3">
    <name type="scientific">Daphnia pulex</name>
    <name type="common">Water flea</name>
    <dbReference type="NCBI Taxonomy" id="6669"/>
    <lineage>
        <taxon>Eukaryota</taxon>
        <taxon>Metazoa</taxon>
        <taxon>Ecdysozoa</taxon>
        <taxon>Arthropoda</taxon>
        <taxon>Crustacea</taxon>
        <taxon>Branchiopoda</taxon>
        <taxon>Diplostraca</taxon>
        <taxon>Cladocera</taxon>
        <taxon>Anomopoda</taxon>
        <taxon>Daphniidae</taxon>
        <taxon>Daphnia</taxon>
    </lineage>
</organism>
<sequence length="126" mass="13686">MDSSRLAGVSRTCIPESPLLIEARCCRLLSAHLHSRTLKSATLKPVETPVGLINPDQCRPCDKGKPLERVGRKAKGPNEGHMFQGQPSRHNAVLFQRHWRAGCLSEQCSPHRLQGSDLGTGLGGAL</sequence>
<dbReference type="HOGENOM" id="CLU_1983770_0_0_1"/>
<dbReference type="AlphaFoldDB" id="E9I732"/>
<keyword evidence="3" id="KW-1185">Reference proteome</keyword>
<dbReference type="KEGG" id="dpx:DAPPUDRAFT_344792"/>
<accession>E9I732</accession>
<dbReference type="EMBL" id="GL736900">
    <property type="protein sequence ID" value="EFX60198.1"/>
    <property type="molecule type" value="Genomic_DNA"/>
</dbReference>